<keyword evidence="2" id="KW-1185">Reference proteome</keyword>
<dbReference type="EMBL" id="BMJH01000001">
    <property type="protein sequence ID" value="GGC53370.1"/>
    <property type="molecule type" value="Genomic_DNA"/>
</dbReference>
<gene>
    <name evidence="1" type="ORF">GCM10011410_02150</name>
</gene>
<dbReference type="RefSeq" id="WP_188669841.1">
    <property type="nucleotide sequence ID" value="NZ_BMJH01000001.1"/>
</dbReference>
<sequence>MGSIDYLNVVLDRTAGLPLLEQIETLSLGAGIYIFNAIAAVTPITPWAY</sequence>
<reference evidence="1" key="1">
    <citation type="journal article" date="2014" name="Int. J. Syst. Evol. Microbiol.">
        <title>Complete genome sequence of Corynebacterium casei LMG S-19264T (=DSM 44701T), isolated from a smear-ripened cheese.</title>
        <authorList>
            <consortium name="US DOE Joint Genome Institute (JGI-PGF)"/>
            <person name="Walter F."/>
            <person name="Albersmeier A."/>
            <person name="Kalinowski J."/>
            <person name="Ruckert C."/>
        </authorList>
    </citation>
    <scope>NUCLEOTIDE SEQUENCE</scope>
    <source>
        <strain evidence="1">CGMCC 1.15478</strain>
    </source>
</reference>
<dbReference type="AlphaFoldDB" id="A0A916TZQ6"/>
<protein>
    <submittedName>
        <fullName evidence="1">Uncharacterized protein</fullName>
    </submittedName>
</protein>
<name>A0A916TZQ6_9ACTN</name>
<organism evidence="1 2">
    <name type="scientific">Hoyosella rhizosphaerae</name>
    <dbReference type="NCBI Taxonomy" id="1755582"/>
    <lineage>
        <taxon>Bacteria</taxon>
        <taxon>Bacillati</taxon>
        <taxon>Actinomycetota</taxon>
        <taxon>Actinomycetes</taxon>
        <taxon>Mycobacteriales</taxon>
        <taxon>Hoyosellaceae</taxon>
        <taxon>Hoyosella</taxon>
    </lineage>
</organism>
<dbReference type="Proteomes" id="UP000641514">
    <property type="component" value="Unassembled WGS sequence"/>
</dbReference>
<evidence type="ECO:0000313" key="2">
    <source>
        <dbReference type="Proteomes" id="UP000641514"/>
    </source>
</evidence>
<comment type="caution">
    <text evidence="1">The sequence shown here is derived from an EMBL/GenBank/DDBJ whole genome shotgun (WGS) entry which is preliminary data.</text>
</comment>
<reference evidence="1" key="2">
    <citation type="submission" date="2020-09" db="EMBL/GenBank/DDBJ databases">
        <authorList>
            <person name="Sun Q."/>
            <person name="Zhou Y."/>
        </authorList>
    </citation>
    <scope>NUCLEOTIDE SEQUENCE</scope>
    <source>
        <strain evidence="1">CGMCC 1.15478</strain>
    </source>
</reference>
<accession>A0A916TZQ6</accession>
<evidence type="ECO:0000313" key="1">
    <source>
        <dbReference type="EMBL" id="GGC53370.1"/>
    </source>
</evidence>
<proteinExistence type="predicted"/>